<name>A0A1J5Q6V8_9ZZZZ</name>
<dbReference type="SMART" id="SM00418">
    <property type="entry name" value="HTH_ARSR"/>
    <property type="match status" value="1"/>
</dbReference>
<proteinExistence type="predicted"/>
<dbReference type="Gene3D" id="1.10.10.10">
    <property type="entry name" value="Winged helix-like DNA-binding domain superfamily/Winged helix DNA-binding domain"/>
    <property type="match status" value="1"/>
</dbReference>
<evidence type="ECO:0000259" key="4">
    <source>
        <dbReference type="PROSITE" id="PS50987"/>
    </source>
</evidence>
<evidence type="ECO:0000256" key="1">
    <source>
        <dbReference type="ARBA" id="ARBA00023015"/>
    </source>
</evidence>
<dbReference type="NCBIfam" id="NF033788">
    <property type="entry name" value="HTH_metalloreg"/>
    <property type="match status" value="1"/>
</dbReference>
<dbReference type="EMBL" id="MLJW01001271">
    <property type="protein sequence ID" value="OIQ79120.1"/>
    <property type="molecule type" value="Genomic_DNA"/>
</dbReference>
<dbReference type="AlphaFoldDB" id="A0A1J5Q6V8"/>
<dbReference type="InterPro" id="IPR051011">
    <property type="entry name" value="Metal_resp_trans_reg"/>
</dbReference>
<protein>
    <recommendedName>
        <fullName evidence="4">HTH arsR-type domain-containing protein</fullName>
    </recommendedName>
</protein>
<keyword evidence="3" id="KW-0804">Transcription</keyword>
<dbReference type="InterPro" id="IPR036388">
    <property type="entry name" value="WH-like_DNA-bd_sf"/>
</dbReference>
<dbReference type="PANTHER" id="PTHR43132">
    <property type="entry name" value="ARSENICAL RESISTANCE OPERON REPRESSOR ARSR-RELATED"/>
    <property type="match status" value="1"/>
</dbReference>
<organism evidence="5">
    <name type="scientific">mine drainage metagenome</name>
    <dbReference type="NCBI Taxonomy" id="410659"/>
    <lineage>
        <taxon>unclassified sequences</taxon>
        <taxon>metagenomes</taxon>
        <taxon>ecological metagenomes</taxon>
    </lineage>
</organism>
<keyword evidence="1" id="KW-0805">Transcription regulation</keyword>
<comment type="caution">
    <text evidence="5">The sequence shown here is derived from an EMBL/GenBank/DDBJ whole genome shotgun (WGS) entry which is preliminary data.</text>
</comment>
<dbReference type="CDD" id="cd00090">
    <property type="entry name" value="HTH_ARSR"/>
    <property type="match status" value="1"/>
</dbReference>
<evidence type="ECO:0000313" key="5">
    <source>
        <dbReference type="EMBL" id="OIQ79120.1"/>
    </source>
</evidence>
<gene>
    <name evidence="5" type="ORF">GALL_391540</name>
</gene>
<keyword evidence="2" id="KW-0238">DNA-binding</keyword>
<dbReference type="PROSITE" id="PS50987">
    <property type="entry name" value="HTH_ARSR_2"/>
    <property type="match status" value="1"/>
</dbReference>
<dbReference type="PANTHER" id="PTHR43132:SF9">
    <property type="entry name" value="ARSR FAMILY TRANSCRIPTIONAL REGULATORY PROTEIN"/>
    <property type="match status" value="1"/>
</dbReference>
<reference evidence="5" key="1">
    <citation type="submission" date="2016-10" db="EMBL/GenBank/DDBJ databases">
        <title>Sequence of Gallionella enrichment culture.</title>
        <authorList>
            <person name="Poehlein A."/>
            <person name="Muehling M."/>
            <person name="Daniel R."/>
        </authorList>
    </citation>
    <scope>NUCLEOTIDE SEQUENCE</scope>
</reference>
<dbReference type="InterPro" id="IPR001845">
    <property type="entry name" value="HTH_ArsR_DNA-bd_dom"/>
</dbReference>
<dbReference type="GO" id="GO:0003677">
    <property type="term" value="F:DNA binding"/>
    <property type="evidence" value="ECO:0007669"/>
    <property type="project" value="UniProtKB-KW"/>
</dbReference>
<dbReference type="SUPFAM" id="SSF46785">
    <property type="entry name" value="Winged helix' DNA-binding domain"/>
    <property type="match status" value="1"/>
</dbReference>
<feature type="domain" description="HTH arsR-type" evidence="4">
    <location>
        <begin position="22"/>
        <end position="116"/>
    </location>
</feature>
<evidence type="ECO:0000256" key="2">
    <source>
        <dbReference type="ARBA" id="ARBA00023125"/>
    </source>
</evidence>
<dbReference type="Pfam" id="PF01022">
    <property type="entry name" value="HTH_5"/>
    <property type="match status" value="1"/>
</dbReference>
<accession>A0A1J5Q6V8</accession>
<dbReference type="InterPro" id="IPR011991">
    <property type="entry name" value="ArsR-like_HTH"/>
</dbReference>
<dbReference type="GO" id="GO:0003700">
    <property type="term" value="F:DNA-binding transcription factor activity"/>
    <property type="evidence" value="ECO:0007669"/>
    <property type="project" value="InterPro"/>
</dbReference>
<sequence>MIPSREPAIDLPPLFDLADPTLGDAVLHGAAALFTALAAPVRLRILDVLGRGEASVGDIVNAAAASQPNVSQHLKVLHAAGLVDRRRVGTNVVYALRDGPLLQVCRNLCADLGTASTPTGALTSR</sequence>
<dbReference type="InterPro" id="IPR036390">
    <property type="entry name" value="WH_DNA-bd_sf"/>
</dbReference>
<dbReference type="PRINTS" id="PR00778">
    <property type="entry name" value="HTHARSR"/>
</dbReference>
<evidence type="ECO:0000256" key="3">
    <source>
        <dbReference type="ARBA" id="ARBA00023163"/>
    </source>
</evidence>